<dbReference type="EnsemblMetazoa" id="AATE020424-RA">
    <property type="protein sequence ID" value="AATE020424-PA.1"/>
    <property type="gene ID" value="AATE020424"/>
</dbReference>
<dbReference type="AlphaFoldDB" id="A0A182JLQ6"/>
<proteinExistence type="predicted"/>
<dbReference type="VEuPathDB" id="VectorBase:AATE020424"/>
<keyword evidence="1" id="KW-0433">Leucine-rich repeat</keyword>
<reference evidence="3" key="1">
    <citation type="submission" date="2022-08" db="UniProtKB">
        <authorList>
            <consortium name="EnsemblMetazoa"/>
        </authorList>
    </citation>
    <scope>IDENTIFICATION</scope>
    <source>
        <strain evidence="3">EBRO</strain>
    </source>
</reference>
<evidence type="ECO:0000313" key="3">
    <source>
        <dbReference type="EnsemblMetazoa" id="AATE020424-PA.1"/>
    </source>
</evidence>
<dbReference type="GO" id="GO:0005737">
    <property type="term" value="C:cytoplasm"/>
    <property type="evidence" value="ECO:0007669"/>
    <property type="project" value="TreeGrafter"/>
</dbReference>
<organism evidence="3">
    <name type="scientific">Anopheles atroparvus</name>
    <name type="common">European mosquito</name>
    <dbReference type="NCBI Taxonomy" id="41427"/>
    <lineage>
        <taxon>Eukaryota</taxon>
        <taxon>Metazoa</taxon>
        <taxon>Ecdysozoa</taxon>
        <taxon>Arthropoda</taxon>
        <taxon>Hexapoda</taxon>
        <taxon>Insecta</taxon>
        <taxon>Pterygota</taxon>
        <taxon>Neoptera</taxon>
        <taxon>Endopterygota</taxon>
        <taxon>Diptera</taxon>
        <taxon>Nematocera</taxon>
        <taxon>Culicoidea</taxon>
        <taxon>Culicidae</taxon>
        <taxon>Anophelinae</taxon>
        <taxon>Anopheles</taxon>
    </lineage>
</organism>
<accession>A0A182JLQ6</accession>
<evidence type="ECO:0000256" key="2">
    <source>
        <dbReference type="ARBA" id="ARBA00022737"/>
    </source>
</evidence>
<dbReference type="InterPro" id="IPR032675">
    <property type="entry name" value="LRR_dom_sf"/>
</dbReference>
<protein>
    <recommendedName>
        <fullName evidence="4">Leucine rich immune protein (Coil-less)</fullName>
    </recommendedName>
</protein>
<dbReference type="Gene3D" id="3.80.10.10">
    <property type="entry name" value="Ribonuclease Inhibitor"/>
    <property type="match status" value="2"/>
</dbReference>
<dbReference type="InterPro" id="IPR050216">
    <property type="entry name" value="LRR_domain-containing"/>
</dbReference>
<dbReference type="PANTHER" id="PTHR48051">
    <property type="match status" value="1"/>
</dbReference>
<dbReference type="PANTHER" id="PTHR48051:SF1">
    <property type="entry name" value="RAS SUPPRESSOR PROTEIN 1"/>
    <property type="match status" value="1"/>
</dbReference>
<evidence type="ECO:0008006" key="4">
    <source>
        <dbReference type="Google" id="ProtNLM"/>
    </source>
</evidence>
<keyword evidence="2" id="KW-0677">Repeat</keyword>
<sequence>MFWPSLWFWTALVDTVNLRCNLLVCKLSDLDPQQESSFVFTYIPDTALCLSFENLLAGEVQQSFLHHASTLVKEVGILNSPAVRKIDISRHLNVSMLSIRKTSLATVNVDGENGALQHLTIRYSRLTRIPSELRHLHGVKLIDISDSPIDTMDLGIFCTTVALHTLRLIRNKIRLVAYSSRQPCSPIMEELDLRGNVLVVLNLELFGICTRLTSLDVSLNAVELVTGSFDNRVLTKLHMGGNRIKQLNFCQWNLPAIGELNLMHNMLSEVPRCIDRMSNLSVISFAFNNLTRFDMRSAAALPCLKRLDLSNNLLTSAALNDRLAFSPCLVELDVSYNFLTSLNLSYIPAHPSLRVCLCADDSICTLVLDHTLLKAQNGIVDAKECGVNQTAREA</sequence>
<evidence type="ECO:0000256" key="1">
    <source>
        <dbReference type="ARBA" id="ARBA00022614"/>
    </source>
</evidence>
<name>A0A182JLQ6_ANOAO</name>
<dbReference type="STRING" id="41427.A0A182JLQ6"/>
<dbReference type="SUPFAM" id="SSF52058">
    <property type="entry name" value="L domain-like"/>
    <property type="match status" value="1"/>
</dbReference>